<dbReference type="AlphaFoldDB" id="A0A0K0XXH5"/>
<organism evidence="2 3">
    <name type="scientific">Wenzhouxiangella marina</name>
    <dbReference type="NCBI Taxonomy" id="1579979"/>
    <lineage>
        <taxon>Bacteria</taxon>
        <taxon>Pseudomonadati</taxon>
        <taxon>Pseudomonadota</taxon>
        <taxon>Gammaproteobacteria</taxon>
        <taxon>Chromatiales</taxon>
        <taxon>Wenzhouxiangellaceae</taxon>
        <taxon>Wenzhouxiangella</taxon>
    </lineage>
</organism>
<sequence length="107" mass="11721">MGSPAETAFRLAGELTAEAVARCHANSLAAARRSELPGRIDLADVTRTDSSALALLLEWQTWARERQQDIEFSNPPDSLRVLAKLSQVSSLLGWDDTPDRTEQESPS</sequence>
<protein>
    <recommendedName>
        <fullName evidence="1">MlaB-like STAS domain-containing protein</fullName>
    </recommendedName>
</protein>
<dbReference type="STRING" id="1579979.WM2015_1945"/>
<dbReference type="InterPro" id="IPR058548">
    <property type="entry name" value="MlaB-like_STAS"/>
</dbReference>
<dbReference type="Proteomes" id="UP000066624">
    <property type="component" value="Chromosome"/>
</dbReference>
<dbReference type="RefSeq" id="WP_049725883.1">
    <property type="nucleotide sequence ID" value="NZ_CP012154.1"/>
</dbReference>
<proteinExistence type="predicted"/>
<evidence type="ECO:0000313" key="3">
    <source>
        <dbReference type="Proteomes" id="UP000066624"/>
    </source>
</evidence>
<dbReference type="Pfam" id="PF13466">
    <property type="entry name" value="STAS_2"/>
    <property type="match status" value="1"/>
</dbReference>
<reference evidence="2 3" key="1">
    <citation type="submission" date="2015-07" db="EMBL/GenBank/DDBJ databases">
        <authorList>
            <person name="Noorani M."/>
        </authorList>
    </citation>
    <scope>NUCLEOTIDE SEQUENCE [LARGE SCALE GENOMIC DNA]</scope>
    <source>
        <strain evidence="2 3">KCTC 42284</strain>
    </source>
</reference>
<evidence type="ECO:0000259" key="1">
    <source>
        <dbReference type="Pfam" id="PF13466"/>
    </source>
</evidence>
<dbReference type="EMBL" id="CP012154">
    <property type="protein sequence ID" value="AKS42311.1"/>
    <property type="molecule type" value="Genomic_DNA"/>
</dbReference>
<dbReference type="SUPFAM" id="SSF52091">
    <property type="entry name" value="SpoIIaa-like"/>
    <property type="match status" value="1"/>
</dbReference>
<dbReference type="Gene3D" id="3.30.750.24">
    <property type="entry name" value="STAS domain"/>
    <property type="match status" value="1"/>
</dbReference>
<dbReference type="InterPro" id="IPR036513">
    <property type="entry name" value="STAS_dom_sf"/>
</dbReference>
<keyword evidence="3" id="KW-1185">Reference proteome</keyword>
<dbReference type="KEGG" id="wma:WM2015_1945"/>
<dbReference type="CDD" id="cd07043">
    <property type="entry name" value="STAS_anti-anti-sigma_factors"/>
    <property type="match status" value="1"/>
</dbReference>
<evidence type="ECO:0000313" key="2">
    <source>
        <dbReference type="EMBL" id="AKS42311.1"/>
    </source>
</evidence>
<name>A0A0K0XXH5_9GAMM</name>
<gene>
    <name evidence="2" type="ORF">WM2015_1945</name>
</gene>
<accession>A0A0K0XXH5</accession>
<feature type="domain" description="MlaB-like STAS" evidence="1">
    <location>
        <begin position="10"/>
        <end position="86"/>
    </location>
</feature>